<gene>
    <name evidence="2" type="ORF">KSP40_PGU006045</name>
</gene>
<evidence type="ECO:0000313" key="3">
    <source>
        <dbReference type="Proteomes" id="UP001412067"/>
    </source>
</evidence>
<evidence type="ECO:0000256" key="1">
    <source>
        <dbReference type="SAM" id="SignalP"/>
    </source>
</evidence>
<proteinExistence type="predicted"/>
<accession>A0ABR2MUK6</accession>
<dbReference type="EMBL" id="JBBWWR010000005">
    <property type="protein sequence ID" value="KAK8967294.1"/>
    <property type="molecule type" value="Genomic_DNA"/>
</dbReference>
<sequence length="528" mass="57756">MQNLASPHWHPSLLTLVLAAYNTRQLTSLEASVTSSHISQLQKASQAAIITMTSLRKPYQFDLSKPSITKNDQQSKEARSRPTFLTVHGSNLTCTDSDAHTKNMEIEHIVTKGTSSSNVCRSSNCLPVAAKETRTNCLSKVEEKNREVFLGKSYTGKTEKLPEEVCFTSQITSNSLIEGCGVIGRVQCSYDSESTSLSIQYSTGTITSEIHLPQNLDESKSKKLYDCAPFMNGDLIMHKDSGDKPDRVYVDTSTEKHSFECSDCVSNLRSPCISSSEISVVHTELRKELSGEVDVQNNEEHLQKIISQVQQAIFTKTPTREECFNSSLDAQPILSGGCQPQDDLQLCELRNESCSVDGNVLMADKKITLDNLKQDAFLLKHRLSYVPYSEEWLAAIEAFGEEFPIKYVGGSHARGLLPNGPYTYLFSQEILITASFGLSEPAVACGALERVGTPNLRLNGPQGALLERPSHFARLAHGQALCCAPDASGVFYPITSAVPSPSTPLELSAVLPRPQDFCCASPPASCSE</sequence>
<feature type="signal peptide" evidence="1">
    <location>
        <begin position="1"/>
        <end position="19"/>
    </location>
</feature>
<keyword evidence="3" id="KW-1185">Reference proteome</keyword>
<evidence type="ECO:0000313" key="2">
    <source>
        <dbReference type="EMBL" id="KAK8967294.1"/>
    </source>
</evidence>
<reference evidence="2 3" key="1">
    <citation type="journal article" date="2022" name="Nat. Plants">
        <title>Genomes of leafy and leafless Platanthera orchids illuminate the evolution of mycoheterotrophy.</title>
        <authorList>
            <person name="Li M.H."/>
            <person name="Liu K.W."/>
            <person name="Li Z."/>
            <person name="Lu H.C."/>
            <person name="Ye Q.L."/>
            <person name="Zhang D."/>
            <person name="Wang J.Y."/>
            <person name="Li Y.F."/>
            <person name="Zhong Z.M."/>
            <person name="Liu X."/>
            <person name="Yu X."/>
            <person name="Liu D.K."/>
            <person name="Tu X.D."/>
            <person name="Liu B."/>
            <person name="Hao Y."/>
            <person name="Liao X.Y."/>
            <person name="Jiang Y.T."/>
            <person name="Sun W.H."/>
            <person name="Chen J."/>
            <person name="Chen Y.Q."/>
            <person name="Ai Y."/>
            <person name="Zhai J.W."/>
            <person name="Wu S.S."/>
            <person name="Zhou Z."/>
            <person name="Hsiao Y.Y."/>
            <person name="Wu W.L."/>
            <person name="Chen Y.Y."/>
            <person name="Lin Y.F."/>
            <person name="Hsu J.L."/>
            <person name="Li C.Y."/>
            <person name="Wang Z.W."/>
            <person name="Zhao X."/>
            <person name="Zhong W.Y."/>
            <person name="Ma X.K."/>
            <person name="Ma L."/>
            <person name="Huang J."/>
            <person name="Chen G.Z."/>
            <person name="Huang M.Z."/>
            <person name="Huang L."/>
            <person name="Peng D.H."/>
            <person name="Luo Y.B."/>
            <person name="Zou S.Q."/>
            <person name="Chen S.P."/>
            <person name="Lan S."/>
            <person name="Tsai W.C."/>
            <person name="Van de Peer Y."/>
            <person name="Liu Z.J."/>
        </authorList>
    </citation>
    <scope>NUCLEOTIDE SEQUENCE [LARGE SCALE GENOMIC DNA]</scope>
    <source>
        <strain evidence="2">Lor288</strain>
    </source>
</reference>
<feature type="chain" id="PRO_5047130077" evidence="1">
    <location>
        <begin position="20"/>
        <end position="528"/>
    </location>
</feature>
<protein>
    <submittedName>
        <fullName evidence="2">Uncharacterized protein</fullName>
    </submittedName>
</protein>
<keyword evidence="1" id="KW-0732">Signal</keyword>
<comment type="caution">
    <text evidence="2">The sequence shown here is derived from an EMBL/GenBank/DDBJ whole genome shotgun (WGS) entry which is preliminary data.</text>
</comment>
<name>A0ABR2MUK6_9ASPA</name>
<dbReference type="Proteomes" id="UP001412067">
    <property type="component" value="Unassembled WGS sequence"/>
</dbReference>
<organism evidence="2 3">
    <name type="scientific">Platanthera guangdongensis</name>
    <dbReference type="NCBI Taxonomy" id="2320717"/>
    <lineage>
        <taxon>Eukaryota</taxon>
        <taxon>Viridiplantae</taxon>
        <taxon>Streptophyta</taxon>
        <taxon>Embryophyta</taxon>
        <taxon>Tracheophyta</taxon>
        <taxon>Spermatophyta</taxon>
        <taxon>Magnoliopsida</taxon>
        <taxon>Liliopsida</taxon>
        <taxon>Asparagales</taxon>
        <taxon>Orchidaceae</taxon>
        <taxon>Orchidoideae</taxon>
        <taxon>Orchideae</taxon>
        <taxon>Orchidinae</taxon>
        <taxon>Platanthera</taxon>
    </lineage>
</organism>